<dbReference type="CDD" id="cd05233">
    <property type="entry name" value="SDR_c"/>
    <property type="match status" value="1"/>
</dbReference>
<comment type="caution">
    <text evidence="3">The sequence shown here is derived from an EMBL/GenBank/DDBJ whole genome shotgun (WGS) entry which is preliminary data.</text>
</comment>
<evidence type="ECO:0000256" key="1">
    <source>
        <dbReference type="ARBA" id="ARBA00006484"/>
    </source>
</evidence>
<sequence length="246" mass="25180">MNELSGKVAVITGAGAGMGRATASLFASRGAKVVAADISGAEAELADLFPDAVLPYRCDVRDEIQVEAMIAKAAAHFGRLDAVLNVAGFGIPGLLADAEMTDYDAMLDVDLRGVIHGTKHAIRAMTASGGGVILNWASVAAFGATRNWGLYSAGKAGVVAITKAAALENALSGIRANVIAPGTIRTEAFAQMPQELSSQLMASIPAGRFGHTEEVAELAAFLVSDRAKFISGAIIPIDGAQTAQLA</sequence>
<reference evidence="3" key="1">
    <citation type="submission" date="2022-03" db="EMBL/GenBank/DDBJ databases">
        <title>Identification of a novel bacterium isolated from mangrove sediments.</title>
        <authorList>
            <person name="Pan X."/>
        </authorList>
    </citation>
    <scope>NUCLEOTIDE SEQUENCE</scope>
    <source>
        <strain evidence="3">B2580</strain>
    </source>
</reference>
<organism evidence="3 4">
    <name type="scientific">Novosphingobium album</name>
    <name type="common">ex Hu et al. 2023</name>
    <dbReference type="NCBI Taxonomy" id="2930093"/>
    <lineage>
        <taxon>Bacteria</taxon>
        <taxon>Pseudomonadati</taxon>
        <taxon>Pseudomonadota</taxon>
        <taxon>Alphaproteobacteria</taxon>
        <taxon>Sphingomonadales</taxon>
        <taxon>Sphingomonadaceae</taxon>
        <taxon>Novosphingobium</taxon>
    </lineage>
</organism>
<dbReference type="Gene3D" id="3.40.50.720">
    <property type="entry name" value="NAD(P)-binding Rossmann-like Domain"/>
    <property type="match status" value="1"/>
</dbReference>
<dbReference type="PROSITE" id="PS00061">
    <property type="entry name" value="ADH_SHORT"/>
    <property type="match status" value="1"/>
</dbReference>
<dbReference type="SUPFAM" id="SSF51735">
    <property type="entry name" value="NAD(P)-binding Rossmann-fold domains"/>
    <property type="match status" value="1"/>
</dbReference>
<evidence type="ECO:0000256" key="2">
    <source>
        <dbReference type="ARBA" id="ARBA00023002"/>
    </source>
</evidence>
<dbReference type="InterPro" id="IPR020904">
    <property type="entry name" value="Sc_DH/Rdtase_CS"/>
</dbReference>
<dbReference type="EMBL" id="JALHLE010000030">
    <property type="protein sequence ID" value="MCJ2180244.1"/>
    <property type="molecule type" value="Genomic_DNA"/>
</dbReference>
<dbReference type="PRINTS" id="PR00080">
    <property type="entry name" value="SDRFAMILY"/>
</dbReference>
<evidence type="ECO:0000313" key="4">
    <source>
        <dbReference type="Proteomes" id="UP001162880"/>
    </source>
</evidence>
<proteinExistence type="inferred from homology"/>
<dbReference type="RefSeq" id="WP_243995677.1">
    <property type="nucleotide sequence ID" value="NZ_JALHLE010000030.1"/>
</dbReference>
<dbReference type="PANTHER" id="PTHR24321:SF8">
    <property type="entry name" value="ESTRADIOL 17-BETA-DEHYDROGENASE 8-RELATED"/>
    <property type="match status" value="1"/>
</dbReference>
<dbReference type="InterPro" id="IPR002347">
    <property type="entry name" value="SDR_fam"/>
</dbReference>
<name>A0ABT0B5C4_9SPHN</name>
<dbReference type="InterPro" id="IPR036291">
    <property type="entry name" value="NAD(P)-bd_dom_sf"/>
</dbReference>
<keyword evidence="4" id="KW-1185">Reference proteome</keyword>
<accession>A0ABT0B5C4</accession>
<dbReference type="PRINTS" id="PR00081">
    <property type="entry name" value="GDHRDH"/>
</dbReference>
<dbReference type="PANTHER" id="PTHR24321">
    <property type="entry name" value="DEHYDROGENASES, SHORT CHAIN"/>
    <property type="match status" value="1"/>
</dbReference>
<dbReference type="Pfam" id="PF13561">
    <property type="entry name" value="adh_short_C2"/>
    <property type="match status" value="1"/>
</dbReference>
<protein>
    <submittedName>
        <fullName evidence="3">SDR family oxidoreductase</fullName>
    </submittedName>
</protein>
<comment type="similarity">
    <text evidence="1">Belongs to the short-chain dehydrogenases/reductases (SDR) family.</text>
</comment>
<keyword evidence="2" id="KW-0560">Oxidoreductase</keyword>
<gene>
    <name evidence="3" type="ORF">MTR64_16855</name>
</gene>
<dbReference type="Proteomes" id="UP001162880">
    <property type="component" value="Unassembled WGS sequence"/>
</dbReference>
<evidence type="ECO:0000313" key="3">
    <source>
        <dbReference type="EMBL" id="MCJ2180244.1"/>
    </source>
</evidence>